<reference evidence="1" key="2">
    <citation type="submission" date="2024-07" db="EMBL/GenBank/DDBJ databases">
        <title>Streptomyces haneummycinica sp. nov., a new antibiotic-producing actinobacterium isolated from marine sediment.</title>
        <authorList>
            <person name="Uemura M."/>
            <person name="Hamada M."/>
            <person name="Hirano S."/>
            <person name="Kobayashi K."/>
            <person name="Ohshiro T."/>
            <person name="Kobayashi T."/>
            <person name="Terahara T."/>
        </authorList>
    </citation>
    <scope>NUCLEOTIDE SEQUENCE</scope>
    <source>
        <strain evidence="1">KM77-8</strain>
    </source>
</reference>
<dbReference type="EMBL" id="AP035768">
    <property type="protein sequence ID" value="BFO17952.1"/>
    <property type="molecule type" value="Genomic_DNA"/>
</dbReference>
<evidence type="ECO:0000313" key="1">
    <source>
        <dbReference type="EMBL" id="BFO17952.1"/>
    </source>
</evidence>
<dbReference type="AlphaFoldDB" id="A0AAT9HKK6"/>
<name>A0AAT9HKK6_9ACTN</name>
<sequence length="46" mass="4995">MEGVYLERPAPALTRLDAAIARLTALGHTEEAESLTSLAARLRDED</sequence>
<organism evidence="1">
    <name type="scientific">Streptomyces haneummycinicus</name>
    <dbReference type="NCBI Taxonomy" id="3074435"/>
    <lineage>
        <taxon>Bacteria</taxon>
        <taxon>Bacillati</taxon>
        <taxon>Actinomycetota</taxon>
        <taxon>Actinomycetes</taxon>
        <taxon>Kitasatosporales</taxon>
        <taxon>Streptomycetaceae</taxon>
        <taxon>Streptomyces</taxon>
    </lineage>
</organism>
<protein>
    <submittedName>
        <fullName evidence="1">Uncharacterized protein</fullName>
    </submittedName>
</protein>
<reference evidence="1" key="1">
    <citation type="submission" date="2024-06" db="EMBL/GenBank/DDBJ databases">
        <authorList>
            <consortium name="consrtm"/>
            <person name="Uemura M."/>
            <person name="Terahara T."/>
        </authorList>
    </citation>
    <scope>NUCLEOTIDE SEQUENCE</scope>
    <source>
        <strain evidence="1">KM77-8</strain>
    </source>
</reference>
<accession>A0AAT9HKK6</accession>
<proteinExistence type="predicted"/>
<gene>
    <name evidence="1" type="ORF">SHKM778_43400</name>
</gene>